<dbReference type="Proteomes" id="UP000190341">
    <property type="component" value="Unassembled WGS sequence"/>
</dbReference>
<dbReference type="OrthoDB" id="9771071at2"/>
<dbReference type="InterPro" id="IPR000184">
    <property type="entry name" value="Bac_surfAg_D15"/>
</dbReference>
<dbReference type="AlphaFoldDB" id="A0A1T5JJH5"/>
<dbReference type="Pfam" id="PF01103">
    <property type="entry name" value="Omp85"/>
    <property type="match status" value="1"/>
</dbReference>
<evidence type="ECO:0000256" key="3">
    <source>
        <dbReference type="SAM" id="SignalP"/>
    </source>
</evidence>
<protein>
    <submittedName>
        <fullName evidence="5">Surface antigen</fullName>
    </submittedName>
</protein>
<accession>A0A1T5JJH5</accession>
<dbReference type="STRING" id="428993.SAMN06296058_0842"/>
<dbReference type="EMBL" id="FUZV01000001">
    <property type="protein sequence ID" value="SKC51559.1"/>
    <property type="molecule type" value="Genomic_DNA"/>
</dbReference>
<evidence type="ECO:0000313" key="5">
    <source>
        <dbReference type="EMBL" id="SKC51559.1"/>
    </source>
</evidence>
<evidence type="ECO:0000313" key="6">
    <source>
        <dbReference type="Proteomes" id="UP000190341"/>
    </source>
</evidence>
<name>A0A1T5JJH5_9GAMM</name>
<dbReference type="Gene3D" id="2.40.160.50">
    <property type="entry name" value="membrane protein fhac: a member of the omp85/tpsb transporter family"/>
    <property type="match status" value="1"/>
</dbReference>
<feature type="signal peptide" evidence="3">
    <location>
        <begin position="1"/>
        <end position="28"/>
    </location>
</feature>
<organism evidence="5 6">
    <name type="scientific">Pseudoxanthomonas indica</name>
    <dbReference type="NCBI Taxonomy" id="428993"/>
    <lineage>
        <taxon>Bacteria</taxon>
        <taxon>Pseudomonadati</taxon>
        <taxon>Pseudomonadota</taxon>
        <taxon>Gammaproteobacteria</taxon>
        <taxon>Lysobacterales</taxon>
        <taxon>Lysobacteraceae</taxon>
        <taxon>Pseudoxanthomonas</taxon>
    </lineage>
</organism>
<comment type="subcellular location">
    <subcellularLocation>
        <location evidence="1">Membrane</location>
    </subcellularLocation>
</comment>
<reference evidence="5 6" key="1">
    <citation type="submission" date="2017-02" db="EMBL/GenBank/DDBJ databases">
        <authorList>
            <person name="Peterson S.W."/>
        </authorList>
    </citation>
    <scope>NUCLEOTIDE SEQUENCE [LARGE SCALE GENOMIC DNA]</scope>
    <source>
        <strain evidence="5 6">P15</strain>
    </source>
</reference>
<evidence type="ECO:0000259" key="4">
    <source>
        <dbReference type="Pfam" id="PF01103"/>
    </source>
</evidence>
<gene>
    <name evidence="5" type="ORF">SAMN06296058_0842</name>
</gene>
<keyword evidence="6" id="KW-1185">Reference proteome</keyword>
<feature type="chain" id="PRO_5013387033" evidence="3">
    <location>
        <begin position="29"/>
        <end position="417"/>
    </location>
</feature>
<feature type="domain" description="Bacterial surface antigen (D15)" evidence="4">
    <location>
        <begin position="168"/>
        <end position="416"/>
    </location>
</feature>
<dbReference type="RefSeq" id="WP_079723210.1">
    <property type="nucleotide sequence ID" value="NZ_BMCL01000003.1"/>
</dbReference>
<proteinExistence type="predicted"/>
<dbReference type="PROSITE" id="PS51257">
    <property type="entry name" value="PROKAR_LIPOPROTEIN"/>
    <property type="match status" value="1"/>
</dbReference>
<dbReference type="GO" id="GO:0019867">
    <property type="term" value="C:outer membrane"/>
    <property type="evidence" value="ECO:0007669"/>
    <property type="project" value="InterPro"/>
</dbReference>
<keyword evidence="2" id="KW-0472">Membrane</keyword>
<sequence>MKGHAWVAIAGRGLGALILLGSSAVACAQQVPEATPTEVAGTQAGAQKVADANQDKPGLMTLLHDPQDHKFDMSRWLLEHKGFLPVPIVISDPAVGYGGGVALAFFHKPKGQPLTRTTSDGRQQLIPPNIFGAMALKTENGSHAYGAGAMLHFKEDRWRYTGGLVKASFNLDFYTPGTFIEALPIGYNVDGLASFQKVSRRLGSQDLYLGLSWTYMDLDLAFDVDSDSDRFSDVEKSDRSSGLGLSLEYDQRDNPFTPSSGWLGMIEGNFYGEGIGGDTTFQSYRAHTYVYWPLLDDRLILGGRLDARWANGDIPFYRLPYIDLRGIGSARYQDTRASTAETEVRYNLTQRWALIGFAGAGRTWGRRGSFSDATSQVAKGAGFRYLIARKLGLYTGLDYAWGPEDETFYIQVGSAWR</sequence>
<evidence type="ECO:0000256" key="2">
    <source>
        <dbReference type="ARBA" id="ARBA00023136"/>
    </source>
</evidence>
<keyword evidence="3" id="KW-0732">Signal</keyword>
<evidence type="ECO:0000256" key="1">
    <source>
        <dbReference type="ARBA" id="ARBA00004370"/>
    </source>
</evidence>